<dbReference type="GO" id="GO:0006777">
    <property type="term" value="P:Mo-molybdopterin cofactor biosynthetic process"/>
    <property type="evidence" value="ECO:0007669"/>
    <property type="project" value="InterPro"/>
</dbReference>
<dbReference type="RefSeq" id="WP_189313811.1">
    <property type="nucleotide sequence ID" value="NZ_BMQA01000019.1"/>
</dbReference>
<comment type="caution">
    <text evidence="1">The sequence shown here is derived from an EMBL/GenBank/DDBJ whole genome shotgun (WGS) entry which is preliminary data.</text>
</comment>
<name>A0A917L060_9ACTN</name>
<accession>A0A917L060</accession>
<keyword evidence="2" id="KW-1185">Reference proteome</keyword>
<reference evidence="1" key="2">
    <citation type="submission" date="2020-09" db="EMBL/GenBank/DDBJ databases">
        <authorList>
            <person name="Sun Q."/>
            <person name="Ohkuma M."/>
        </authorList>
    </citation>
    <scope>NUCLEOTIDE SEQUENCE</scope>
    <source>
        <strain evidence="1">JCM 3086</strain>
    </source>
</reference>
<dbReference type="EMBL" id="BMQA01000019">
    <property type="protein sequence ID" value="GGJ35633.1"/>
    <property type="molecule type" value="Genomic_DNA"/>
</dbReference>
<gene>
    <name evidence="1" type="primary">moaE2</name>
    <name evidence="1" type="ORF">GCM10010121_053550</name>
</gene>
<evidence type="ECO:0000313" key="2">
    <source>
        <dbReference type="Proteomes" id="UP000657574"/>
    </source>
</evidence>
<sequence length="155" mass="16974">MKILSPRTVTISVSVTDEVLDLGAHLRQVESTHTGAVVSFVGQVRDHDPEVVGVVESLEYTCHPDAERVLRTVVTEVVDDLFVRGVLGGEVRVAATHRVGRLHPGELALVVCTATAHRAECYELNRSVVERIKERIPVWKCQNTDGGERVWSGAA</sequence>
<dbReference type="PANTHER" id="PTHR23404">
    <property type="entry name" value="MOLYBDOPTERIN SYNTHASE RELATED"/>
    <property type="match status" value="1"/>
</dbReference>
<dbReference type="CDD" id="cd00756">
    <property type="entry name" value="MoaE"/>
    <property type="match status" value="1"/>
</dbReference>
<dbReference type="Proteomes" id="UP000657574">
    <property type="component" value="Unassembled WGS sequence"/>
</dbReference>
<dbReference type="InterPro" id="IPR036563">
    <property type="entry name" value="MoaE_sf"/>
</dbReference>
<dbReference type="SUPFAM" id="SSF54690">
    <property type="entry name" value="Molybdopterin synthase subunit MoaE"/>
    <property type="match status" value="1"/>
</dbReference>
<organism evidence="1 2">
    <name type="scientific">Streptomyces brasiliensis</name>
    <dbReference type="NCBI Taxonomy" id="1954"/>
    <lineage>
        <taxon>Bacteria</taxon>
        <taxon>Bacillati</taxon>
        <taxon>Actinomycetota</taxon>
        <taxon>Actinomycetes</taxon>
        <taxon>Kitasatosporales</taxon>
        <taxon>Streptomycetaceae</taxon>
        <taxon>Streptomyces</taxon>
    </lineage>
</organism>
<proteinExistence type="predicted"/>
<dbReference type="AlphaFoldDB" id="A0A917L060"/>
<protein>
    <submittedName>
        <fullName evidence="1">Molybdopterin synthase catalytic subunit 2</fullName>
    </submittedName>
</protein>
<reference evidence="1" key="1">
    <citation type="journal article" date="2014" name="Int. J. Syst. Evol. Microbiol.">
        <title>Complete genome sequence of Corynebacterium casei LMG S-19264T (=DSM 44701T), isolated from a smear-ripened cheese.</title>
        <authorList>
            <consortium name="US DOE Joint Genome Institute (JGI-PGF)"/>
            <person name="Walter F."/>
            <person name="Albersmeier A."/>
            <person name="Kalinowski J."/>
            <person name="Ruckert C."/>
        </authorList>
    </citation>
    <scope>NUCLEOTIDE SEQUENCE</scope>
    <source>
        <strain evidence="1">JCM 3086</strain>
    </source>
</reference>
<dbReference type="InterPro" id="IPR003448">
    <property type="entry name" value="Mopterin_biosynth_MoaE"/>
</dbReference>
<dbReference type="Gene3D" id="3.90.1170.40">
    <property type="entry name" value="Molybdopterin biosynthesis MoaE subunit"/>
    <property type="match status" value="1"/>
</dbReference>
<evidence type="ECO:0000313" key="1">
    <source>
        <dbReference type="EMBL" id="GGJ35633.1"/>
    </source>
</evidence>
<dbReference type="Pfam" id="PF02391">
    <property type="entry name" value="MoaE"/>
    <property type="match status" value="1"/>
</dbReference>